<dbReference type="RefSeq" id="WP_251261556.1">
    <property type="nucleotide sequence ID" value="NZ_JAMQGP010000004.1"/>
</dbReference>
<name>A0AA41W7Z1_9GAMM</name>
<proteinExistence type="predicted"/>
<sequence>MTLRPKCPKCQGYLVSDAQEHRCEECSSSYEAQAVCNTCGDPLSLLKACGAVDYFCNHCNELKSKSVVKYRYLELGHQIAGATH</sequence>
<dbReference type="EMBL" id="JAMQGP010000004">
    <property type="protein sequence ID" value="MCM2680132.1"/>
    <property type="molecule type" value="Genomic_DNA"/>
</dbReference>
<dbReference type="AlphaFoldDB" id="A0AA41W7Z1"/>
<keyword evidence="2" id="KW-1185">Reference proteome</keyword>
<gene>
    <name evidence="1" type="ORF">NAF29_10695</name>
</gene>
<evidence type="ECO:0000313" key="1">
    <source>
        <dbReference type="EMBL" id="MCM2680132.1"/>
    </source>
</evidence>
<dbReference type="Pfam" id="PF07191">
    <property type="entry name" value="Zn_ribbon_6"/>
    <property type="match status" value="1"/>
</dbReference>
<dbReference type="InterPro" id="IPR029037">
    <property type="entry name" value="DUF1407/YfgJ-like_sf"/>
</dbReference>
<protein>
    <submittedName>
        <fullName evidence="1">Zinc ribbon domain-containing protein</fullName>
    </submittedName>
</protein>
<dbReference type="SUPFAM" id="SSF161187">
    <property type="entry name" value="YfgJ-like"/>
    <property type="match status" value="1"/>
</dbReference>
<dbReference type="InterPro" id="IPR010807">
    <property type="entry name" value="YfgJ-like"/>
</dbReference>
<evidence type="ECO:0000313" key="2">
    <source>
        <dbReference type="Proteomes" id="UP001165393"/>
    </source>
</evidence>
<dbReference type="Proteomes" id="UP001165393">
    <property type="component" value="Unassembled WGS sequence"/>
</dbReference>
<comment type="caution">
    <text evidence="1">The sequence shown here is derived from an EMBL/GenBank/DDBJ whole genome shotgun (WGS) entry which is preliminary data.</text>
</comment>
<accession>A0AA41W7Z1</accession>
<reference evidence="1 2" key="1">
    <citation type="journal article" date="2013" name="Antonie Van Leeuwenhoek">
        <title>Echinimonas agarilytica gen. nov., sp. nov., a new gammaproteobacterium isolated from the sea urchin Strongylocentrotus intermedius.</title>
        <authorList>
            <person name="Nedashkovskaya O.I."/>
            <person name="Stenkova A.M."/>
            <person name="Zhukova N.V."/>
            <person name="Van Trappen S."/>
            <person name="Lee J.S."/>
            <person name="Kim S.B."/>
        </authorList>
    </citation>
    <scope>NUCLEOTIDE SEQUENCE [LARGE SCALE GENOMIC DNA]</scope>
    <source>
        <strain evidence="1 2">KMM 6351</strain>
    </source>
</reference>
<organism evidence="1 2">
    <name type="scientific">Echinimonas agarilytica</name>
    <dbReference type="NCBI Taxonomy" id="1215918"/>
    <lineage>
        <taxon>Bacteria</taxon>
        <taxon>Pseudomonadati</taxon>
        <taxon>Pseudomonadota</taxon>
        <taxon>Gammaproteobacteria</taxon>
        <taxon>Alteromonadales</taxon>
        <taxon>Echinimonadaceae</taxon>
        <taxon>Echinimonas</taxon>
    </lineage>
</organism>
<dbReference type="Gene3D" id="2.10.290.10">
    <property type="entry name" value="YfgJ-like"/>
    <property type="match status" value="1"/>
</dbReference>